<keyword evidence="1" id="KW-0812">Transmembrane</keyword>
<keyword evidence="1" id="KW-1133">Transmembrane helix</keyword>
<keyword evidence="1" id="KW-0472">Membrane</keyword>
<sequence>MRDFEWVFGSLSLLLLSFVIQVLRCTVSPQRDLIEPFVVRQYQWSYMQLLTRALFSLSSLLERIYSAQSMKQLWTLCLCLDAISFNSFFVAVFLKMSVNFVLLPTHCKTYYLFSFSCCNK</sequence>
<dbReference type="AlphaFoldDB" id="A0A7J8HQU1"/>
<keyword evidence="4" id="KW-1185">Reference proteome</keyword>
<dbReference type="Proteomes" id="UP000593571">
    <property type="component" value="Unassembled WGS sequence"/>
</dbReference>
<gene>
    <name evidence="3" type="ORF">HJG63_010896</name>
</gene>
<dbReference type="EMBL" id="JACASE010000004">
    <property type="protein sequence ID" value="KAF6474726.1"/>
    <property type="molecule type" value="Genomic_DNA"/>
</dbReference>
<accession>A0A7J8HQU1</accession>
<reference evidence="3 4" key="1">
    <citation type="journal article" date="2020" name="Nature">
        <title>Six reference-quality genomes reveal evolution of bat adaptations.</title>
        <authorList>
            <person name="Jebb D."/>
            <person name="Huang Z."/>
            <person name="Pippel M."/>
            <person name="Hughes G.M."/>
            <person name="Lavrichenko K."/>
            <person name="Devanna P."/>
            <person name="Winkler S."/>
            <person name="Jermiin L.S."/>
            <person name="Skirmuntt E.C."/>
            <person name="Katzourakis A."/>
            <person name="Burkitt-Gray L."/>
            <person name="Ray D.A."/>
            <person name="Sullivan K.A.M."/>
            <person name="Roscito J.G."/>
            <person name="Kirilenko B.M."/>
            <person name="Davalos L.M."/>
            <person name="Corthals A.P."/>
            <person name="Power M.L."/>
            <person name="Jones G."/>
            <person name="Ransome R.D."/>
            <person name="Dechmann D.K.N."/>
            <person name="Locatelli A.G."/>
            <person name="Puechmaille S.J."/>
            <person name="Fedrigo O."/>
            <person name="Jarvis E.D."/>
            <person name="Hiller M."/>
            <person name="Vernes S.C."/>
            <person name="Myers E.W."/>
            <person name="Teeling E.C."/>
        </authorList>
    </citation>
    <scope>NUCLEOTIDE SEQUENCE [LARGE SCALE GENOMIC DNA]</scope>
    <source>
        <strain evidence="3">MRouAeg1</strain>
        <tissue evidence="3">Muscle</tissue>
    </source>
</reference>
<evidence type="ECO:0000313" key="3">
    <source>
        <dbReference type="EMBL" id="KAF6474726.1"/>
    </source>
</evidence>
<proteinExistence type="predicted"/>
<keyword evidence="2" id="KW-0732">Signal</keyword>
<feature type="transmembrane region" description="Helical" evidence="1">
    <location>
        <begin position="73"/>
        <end position="94"/>
    </location>
</feature>
<evidence type="ECO:0000256" key="1">
    <source>
        <dbReference type="SAM" id="Phobius"/>
    </source>
</evidence>
<organism evidence="3 4">
    <name type="scientific">Rousettus aegyptiacus</name>
    <name type="common">Egyptian fruit bat</name>
    <name type="synonym">Pteropus aegyptiacus</name>
    <dbReference type="NCBI Taxonomy" id="9407"/>
    <lineage>
        <taxon>Eukaryota</taxon>
        <taxon>Metazoa</taxon>
        <taxon>Chordata</taxon>
        <taxon>Craniata</taxon>
        <taxon>Vertebrata</taxon>
        <taxon>Euteleostomi</taxon>
        <taxon>Mammalia</taxon>
        <taxon>Eutheria</taxon>
        <taxon>Laurasiatheria</taxon>
        <taxon>Chiroptera</taxon>
        <taxon>Yinpterochiroptera</taxon>
        <taxon>Pteropodoidea</taxon>
        <taxon>Pteropodidae</taxon>
        <taxon>Rousettinae</taxon>
        <taxon>Rousettus</taxon>
    </lineage>
</organism>
<evidence type="ECO:0000313" key="4">
    <source>
        <dbReference type="Proteomes" id="UP000593571"/>
    </source>
</evidence>
<comment type="caution">
    <text evidence="3">The sequence shown here is derived from an EMBL/GenBank/DDBJ whole genome shotgun (WGS) entry which is preliminary data.</text>
</comment>
<feature type="signal peptide" evidence="2">
    <location>
        <begin position="1"/>
        <end position="25"/>
    </location>
</feature>
<protein>
    <submittedName>
        <fullName evidence="3">Uncharacterized protein</fullName>
    </submittedName>
</protein>
<feature type="chain" id="PRO_5029558415" evidence="2">
    <location>
        <begin position="26"/>
        <end position="120"/>
    </location>
</feature>
<name>A0A7J8HQU1_ROUAE</name>
<evidence type="ECO:0000256" key="2">
    <source>
        <dbReference type="SAM" id="SignalP"/>
    </source>
</evidence>